<dbReference type="FunFam" id="3.30.2460.20:FF:000001">
    <property type="entry name" value="Wnt homolog"/>
    <property type="match status" value="1"/>
</dbReference>
<comment type="similarity">
    <text evidence="2 9">Belongs to the Wnt family.</text>
</comment>
<evidence type="ECO:0000256" key="8">
    <source>
        <dbReference type="ARBA" id="ARBA00023288"/>
    </source>
</evidence>
<dbReference type="InterPro" id="IPR005817">
    <property type="entry name" value="Wnt"/>
</dbReference>
<comment type="subcellular location">
    <subcellularLocation>
        <location evidence="1 9">Secreted</location>
        <location evidence="1 9">Extracellular space</location>
        <location evidence="1 9">Extracellular matrix</location>
    </subcellularLocation>
</comment>
<evidence type="ECO:0000256" key="10">
    <source>
        <dbReference type="SAM" id="MobiDB-lite"/>
    </source>
</evidence>
<dbReference type="PRINTS" id="PR01349">
    <property type="entry name" value="WNTPROTEIN"/>
</dbReference>
<dbReference type="AlphaFoldDB" id="A0A9Q0YBA3"/>
<dbReference type="PANTHER" id="PTHR12027">
    <property type="entry name" value="WNT RELATED"/>
    <property type="match status" value="1"/>
</dbReference>
<dbReference type="GO" id="GO:0005125">
    <property type="term" value="F:cytokine activity"/>
    <property type="evidence" value="ECO:0007669"/>
    <property type="project" value="TreeGrafter"/>
</dbReference>
<keyword evidence="8" id="KW-0449">Lipoprotein</keyword>
<proteinExistence type="inferred from homology"/>
<evidence type="ECO:0000256" key="2">
    <source>
        <dbReference type="ARBA" id="ARBA00005683"/>
    </source>
</evidence>
<reference evidence="12" key="1">
    <citation type="submission" date="2021-10" db="EMBL/GenBank/DDBJ databases">
        <title>Tropical sea cucumber genome reveals ecological adaptation and Cuvierian tubules defense mechanism.</title>
        <authorList>
            <person name="Chen T."/>
        </authorList>
    </citation>
    <scope>NUCLEOTIDE SEQUENCE</scope>
    <source>
        <strain evidence="12">Nanhai2018</strain>
        <tissue evidence="12">Muscle</tissue>
    </source>
</reference>
<dbReference type="InterPro" id="IPR043158">
    <property type="entry name" value="Wnt_C"/>
</dbReference>
<protein>
    <recommendedName>
        <fullName evidence="9">Protein Wnt</fullName>
    </recommendedName>
</protein>
<dbReference type="GO" id="GO:0005615">
    <property type="term" value="C:extracellular space"/>
    <property type="evidence" value="ECO:0007669"/>
    <property type="project" value="TreeGrafter"/>
</dbReference>
<keyword evidence="5" id="KW-0272">Extracellular matrix</keyword>
<dbReference type="GO" id="GO:0060070">
    <property type="term" value="P:canonical Wnt signaling pathway"/>
    <property type="evidence" value="ECO:0007669"/>
    <property type="project" value="TreeGrafter"/>
</dbReference>
<dbReference type="OrthoDB" id="5945655at2759"/>
<evidence type="ECO:0000256" key="11">
    <source>
        <dbReference type="SAM" id="SignalP"/>
    </source>
</evidence>
<dbReference type="InterPro" id="IPR018161">
    <property type="entry name" value="Wnt_CS"/>
</dbReference>
<gene>
    <name evidence="12" type="ORF">HOLleu_41231</name>
</gene>
<keyword evidence="13" id="KW-1185">Reference proteome</keyword>
<dbReference type="GO" id="GO:0045165">
    <property type="term" value="P:cell fate commitment"/>
    <property type="evidence" value="ECO:0007669"/>
    <property type="project" value="TreeGrafter"/>
</dbReference>
<keyword evidence="3 9" id="KW-0217">Developmental protein</keyword>
<evidence type="ECO:0000256" key="3">
    <source>
        <dbReference type="ARBA" id="ARBA00022473"/>
    </source>
</evidence>
<evidence type="ECO:0000256" key="9">
    <source>
        <dbReference type="RuleBase" id="RU003500"/>
    </source>
</evidence>
<dbReference type="Gene3D" id="3.30.2460.20">
    <property type="match status" value="1"/>
</dbReference>
<keyword evidence="4" id="KW-0964">Secreted</keyword>
<evidence type="ECO:0000256" key="5">
    <source>
        <dbReference type="ARBA" id="ARBA00022530"/>
    </source>
</evidence>
<evidence type="ECO:0000313" key="13">
    <source>
        <dbReference type="Proteomes" id="UP001152320"/>
    </source>
</evidence>
<dbReference type="GO" id="GO:0005109">
    <property type="term" value="F:frizzled binding"/>
    <property type="evidence" value="ECO:0007669"/>
    <property type="project" value="TreeGrafter"/>
</dbReference>
<keyword evidence="7" id="KW-1015">Disulfide bond</keyword>
<evidence type="ECO:0000256" key="7">
    <source>
        <dbReference type="ARBA" id="ARBA00023157"/>
    </source>
</evidence>
<accession>A0A9Q0YBA3</accession>
<organism evidence="12 13">
    <name type="scientific">Holothuria leucospilota</name>
    <name type="common">Black long sea cucumber</name>
    <name type="synonym">Mertensiothuria leucospilota</name>
    <dbReference type="NCBI Taxonomy" id="206669"/>
    <lineage>
        <taxon>Eukaryota</taxon>
        <taxon>Metazoa</taxon>
        <taxon>Echinodermata</taxon>
        <taxon>Eleutherozoa</taxon>
        <taxon>Echinozoa</taxon>
        <taxon>Holothuroidea</taxon>
        <taxon>Aspidochirotacea</taxon>
        <taxon>Aspidochirotida</taxon>
        <taxon>Holothuriidae</taxon>
        <taxon>Holothuria</taxon>
    </lineage>
</organism>
<sequence>MRFEWLVGVLLLPCASLLAKKTTAAASSKWWSVAIPHRETNEVTGTAPVDEISGPSSSINRIKLLNKSQRKTVRSNSGSIHAIAAAVALAVNECRYQFRLRRWNCPTNTKATGQTSLFGKILLKGFRETAFIYAITTAAVTHSVARACSEGSISTCSCDERDKGPSGEDWDWGGCSDNAIFGHRFAKKFVDAGERGRDSRNLMNIHNNEAGRKTVLAEMKRECKCHGMSGSCTIQTCWMRLPSFRTVGALLKDRFDGASKVVFNNNGNPSGRGRQNPSDFFEPFNPDHKRPNSKDLVYFEDSPDFCERNPRYGTVGTVGRICNNTSLGMDGCDLMCCNRGYVSEMEQVKERCKCTFKWCCEVHCLECDYTRTVHRCE</sequence>
<keyword evidence="11" id="KW-0732">Signal</keyword>
<comment type="function">
    <text evidence="9">Ligand for members of the frizzled family of seven transmembrane receptors.</text>
</comment>
<dbReference type="Proteomes" id="UP001152320">
    <property type="component" value="Chromosome 23"/>
</dbReference>
<dbReference type="CDD" id="cd19333">
    <property type="entry name" value="Wnt_Wnt1"/>
    <property type="match status" value="1"/>
</dbReference>
<dbReference type="GO" id="GO:0030182">
    <property type="term" value="P:neuron differentiation"/>
    <property type="evidence" value="ECO:0007669"/>
    <property type="project" value="TreeGrafter"/>
</dbReference>
<keyword evidence="6 9" id="KW-0879">Wnt signaling pathway</keyword>
<feature type="signal peptide" evidence="11">
    <location>
        <begin position="1"/>
        <end position="19"/>
    </location>
</feature>
<evidence type="ECO:0000256" key="6">
    <source>
        <dbReference type="ARBA" id="ARBA00022687"/>
    </source>
</evidence>
<dbReference type="SMART" id="SM00097">
    <property type="entry name" value="WNT1"/>
    <property type="match status" value="1"/>
</dbReference>
<evidence type="ECO:0000256" key="1">
    <source>
        <dbReference type="ARBA" id="ARBA00004498"/>
    </source>
</evidence>
<feature type="region of interest" description="Disordered" evidence="10">
    <location>
        <begin position="262"/>
        <end position="288"/>
    </location>
</feature>
<dbReference type="Pfam" id="PF00110">
    <property type="entry name" value="wnt"/>
    <property type="match status" value="1"/>
</dbReference>
<comment type="caution">
    <text evidence="12">The sequence shown here is derived from an EMBL/GenBank/DDBJ whole genome shotgun (WGS) entry which is preliminary data.</text>
</comment>
<dbReference type="EMBL" id="JAIZAY010000023">
    <property type="protein sequence ID" value="KAJ8019582.1"/>
    <property type="molecule type" value="Genomic_DNA"/>
</dbReference>
<feature type="compositionally biased region" description="Polar residues" evidence="10">
    <location>
        <begin position="262"/>
        <end position="278"/>
    </location>
</feature>
<name>A0A9Q0YBA3_HOLLE</name>
<feature type="chain" id="PRO_5040210240" description="Protein Wnt" evidence="11">
    <location>
        <begin position="20"/>
        <end position="377"/>
    </location>
</feature>
<evidence type="ECO:0000256" key="4">
    <source>
        <dbReference type="ARBA" id="ARBA00022525"/>
    </source>
</evidence>
<dbReference type="PANTHER" id="PTHR12027:SF91">
    <property type="entry name" value="PROTO-ONCOGENE WNT-1"/>
    <property type="match status" value="1"/>
</dbReference>
<dbReference type="PROSITE" id="PS00246">
    <property type="entry name" value="WNT1"/>
    <property type="match status" value="1"/>
</dbReference>
<evidence type="ECO:0000313" key="12">
    <source>
        <dbReference type="EMBL" id="KAJ8019582.1"/>
    </source>
</evidence>